<evidence type="ECO:0000259" key="8">
    <source>
        <dbReference type="PROSITE" id="PS50237"/>
    </source>
</evidence>
<dbReference type="Gene3D" id="3.90.1750.10">
    <property type="entry name" value="Hect, E3 ligase catalytic domains"/>
    <property type="match status" value="1"/>
</dbReference>
<evidence type="ECO:0000256" key="1">
    <source>
        <dbReference type="ARBA" id="ARBA00000885"/>
    </source>
</evidence>
<dbReference type="FunFam" id="3.90.1750.10:FF:000079">
    <property type="entry name" value="E3 ubiquitin-protein ligase"/>
    <property type="match status" value="1"/>
</dbReference>
<evidence type="ECO:0000256" key="6">
    <source>
        <dbReference type="ARBA" id="ARBA00022786"/>
    </source>
</evidence>
<evidence type="ECO:0000256" key="4">
    <source>
        <dbReference type="ARBA" id="ARBA00022679"/>
    </source>
</evidence>
<evidence type="ECO:0000313" key="9">
    <source>
        <dbReference type="EMBL" id="KJE94037.1"/>
    </source>
</evidence>
<dbReference type="FunFam" id="3.30.2410.10:FF:000001">
    <property type="entry name" value="E3 ubiquitin-protein ligase NEDD4-like"/>
    <property type="match status" value="1"/>
</dbReference>
<dbReference type="GO" id="GO:0016567">
    <property type="term" value="P:protein ubiquitination"/>
    <property type="evidence" value="ECO:0007669"/>
    <property type="project" value="TreeGrafter"/>
</dbReference>
<dbReference type="SMART" id="SM00119">
    <property type="entry name" value="HECTc"/>
    <property type="match status" value="1"/>
</dbReference>
<dbReference type="GO" id="GO:0005737">
    <property type="term" value="C:cytoplasm"/>
    <property type="evidence" value="ECO:0007669"/>
    <property type="project" value="TreeGrafter"/>
</dbReference>
<evidence type="ECO:0000256" key="2">
    <source>
        <dbReference type="ARBA" id="ARBA00004906"/>
    </source>
</evidence>
<organism evidence="9 10">
    <name type="scientific">Capsaspora owczarzaki (strain ATCC 30864)</name>
    <dbReference type="NCBI Taxonomy" id="595528"/>
    <lineage>
        <taxon>Eukaryota</taxon>
        <taxon>Filasterea</taxon>
        <taxon>Capsaspora</taxon>
    </lineage>
</organism>
<proteinExistence type="predicted"/>
<dbReference type="PROSITE" id="PS50237">
    <property type="entry name" value="HECT"/>
    <property type="match status" value="1"/>
</dbReference>
<evidence type="ECO:0000256" key="5">
    <source>
        <dbReference type="ARBA" id="ARBA00022737"/>
    </source>
</evidence>
<feature type="active site" description="Glycyl thioester intermediate" evidence="7">
    <location>
        <position position="345"/>
    </location>
</feature>
<accession>A0A0D2VSH0</accession>
<name>A0A0D2VSH0_CAPO3</name>
<dbReference type="GO" id="GO:0043161">
    <property type="term" value="P:proteasome-mediated ubiquitin-dependent protein catabolic process"/>
    <property type="evidence" value="ECO:0007669"/>
    <property type="project" value="TreeGrafter"/>
</dbReference>
<dbReference type="eggNOG" id="KOG0940">
    <property type="taxonomic scope" value="Eukaryota"/>
</dbReference>
<evidence type="ECO:0000256" key="7">
    <source>
        <dbReference type="PROSITE-ProRule" id="PRU00104"/>
    </source>
</evidence>
<dbReference type="Proteomes" id="UP000008743">
    <property type="component" value="Unassembled WGS sequence"/>
</dbReference>
<dbReference type="CDD" id="cd00078">
    <property type="entry name" value="HECTc"/>
    <property type="match status" value="1"/>
</dbReference>
<reference evidence="10" key="1">
    <citation type="submission" date="2011-02" db="EMBL/GenBank/DDBJ databases">
        <title>The Genome Sequence of Capsaspora owczarzaki ATCC 30864.</title>
        <authorList>
            <person name="Russ C."/>
            <person name="Cuomo C."/>
            <person name="Burger G."/>
            <person name="Gray M.W."/>
            <person name="Holland P.W.H."/>
            <person name="King N."/>
            <person name="Lang F.B.F."/>
            <person name="Roger A.J."/>
            <person name="Ruiz-Trillo I."/>
            <person name="Young S.K."/>
            <person name="Zeng Q."/>
            <person name="Gargeya S."/>
            <person name="Alvarado L."/>
            <person name="Berlin A."/>
            <person name="Chapman S.B."/>
            <person name="Chen Z."/>
            <person name="Freedman E."/>
            <person name="Gellesch M."/>
            <person name="Goldberg J."/>
            <person name="Griggs A."/>
            <person name="Gujja S."/>
            <person name="Heilman E."/>
            <person name="Heiman D."/>
            <person name="Howarth C."/>
            <person name="Mehta T."/>
            <person name="Neiman D."/>
            <person name="Pearson M."/>
            <person name="Roberts A."/>
            <person name="Saif S."/>
            <person name="Shea T."/>
            <person name="Shenoy N."/>
            <person name="Sisk P."/>
            <person name="Stolte C."/>
            <person name="Sykes S."/>
            <person name="White J."/>
            <person name="Yandava C."/>
            <person name="Haas B."/>
            <person name="Nusbaum C."/>
            <person name="Birren B."/>
        </authorList>
    </citation>
    <scope>NUCLEOTIDE SEQUENCE</scope>
    <source>
        <strain evidence="10">ATCC 30864</strain>
    </source>
</reference>
<dbReference type="PANTHER" id="PTHR11254:SF429">
    <property type="entry name" value="E3 UBIQUITIN-PROTEIN LIGASE SU(DX)"/>
    <property type="match status" value="1"/>
</dbReference>
<evidence type="ECO:0000256" key="3">
    <source>
        <dbReference type="ARBA" id="ARBA00012485"/>
    </source>
</evidence>
<comment type="pathway">
    <text evidence="2">Protein modification; protein ubiquitination.</text>
</comment>
<dbReference type="EMBL" id="KE346366">
    <property type="protein sequence ID" value="KJE94037.1"/>
    <property type="molecule type" value="Genomic_DNA"/>
</dbReference>
<evidence type="ECO:0000313" key="10">
    <source>
        <dbReference type="Proteomes" id="UP000008743"/>
    </source>
</evidence>
<dbReference type="InterPro" id="IPR050409">
    <property type="entry name" value="E3_ubiq-protein_ligase"/>
</dbReference>
<feature type="domain" description="HECT" evidence="8">
    <location>
        <begin position="44"/>
        <end position="377"/>
    </location>
</feature>
<dbReference type="FunFam" id="3.30.2160.10:FF:000001">
    <property type="entry name" value="E3 ubiquitin-protein ligase NEDD4-like"/>
    <property type="match status" value="1"/>
</dbReference>
<dbReference type="Gene3D" id="3.30.2160.10">
    <property type="entry name" value="Hect, E3 ligase catalytic domain"/>
    <property type="match status" value="1"/>
</dbReference>
<gene>
    <name evidence="9" type="ORF">CAOG_009787</name>
</gene>
<dbReference type="Gene3D" id="3.30.2410.10">
    <property type="entry name" value="Hect, E3 ligase catalytic domain"/>
    <property type="match status" value="1"/>
</dbReference>
<dbReference type="AlphaFoldDB" id="A0A0D2VSH0"/>
<dbReference type="InParanoid" id="A0A0D2VSH0"/>
<keyword evidence="4" id="KW-0808">Transferase</keyword>
<keyword evidence="5" id="KW-0677">Repeat</keyword>
<dbReference type="InterPro" id="IPR035983">
    <property type="entry name" value="Hect_E3_ubiquitin_ligase"/>
</dbReference>
<protein>
    <recommendedName>
        <fullName evidence="3">HECT-type E3 ubiquitin transferase</fullName>
        <ecNumber evidence="3">2.3.2.26</ecNumber>
    </recommendedName>
</protein>
<keyword evidence="6 7" id="KW-0833">Ubl conjugation pathway</keyword>
<dbReference type="OrthoDB" id="8068875at2759"/>
<dbReference type="GO" id="GO:0061630">
    <property type="term" value="F:ubiquitin protein ligase activity"/>
    <property type="evidence" value="ECO:0007669"/>
    <property type="project" value="UniProtKB-EC"/>
</dbReference>
<sequence length="377" mass="44282">MRRDFNAKQRKIRSSLQASPGECHLKVHRASLFQSSEREVMKRPTKILKKHLFVHFDDEGGLDYGGLAREWIFLLSHEMFNPFYGLFEYSSETNYTLQINPNSITNPDCLRHFEFVGRMVGLATFHRHFIDAAFVSTFYKQLLRRPLQLGDLQHVDPELHRSMIWILENDVTDVIDQTFTVDVDKFGMTVTQELIPNGAQIQVTEDNKKRFVDAMAQWRFFRGTERQMRAFMTGFYEFVPLEEIRHLDESELEFLISGLRQLDIEDWENHTDYTGYDKTDEQVIWFWKCLREMDAEKQAKLLQFVTGTSRVPLEGFRALQGTDRARPFWIQRIHDVSRLPSSHTCFNRLDLPAYSSFEILRSKLLAAVEGSQGFTNE</sequence>
<dbReference type="InterPro" id="IPR000569">
    <property type="entry name" value="HECT_dom"/>
</dbReference>
<dbReference type="SUPFAM" id="SSF56204">
    <property type="entry name" value="Hect, E3 ligase catalytic domain"/>
    <property type="match status" value="1"/>
</dbReference>
<dbReference type="EC" id="2.3.2.26" evidence="3"/>
<dbReference type="PhylomeDB" id="A0A0D2VSH0"/>
<dbReference type="PANTHER" id="PTHR11254">
    <property type="entry name" value="HECT DOMAIN UBIQUITIN-PROTEIN LIGASE"/>
    <property type="match status" value="1"/>
</dbReference>
<dbReference type="STRING" id="595528.A0A0D2VSH0"/>
<dbReference type="Pfam" id="PF00632">
    <property type="entry name" value="HECT"/>
    <property type="match status" value="1"/>
</dbReference>
<comment type="catalytic activity">
    <reaction evidence="1">
        <text>S-ubiquitinyl-[E2 ubiquitin-conjugating enzyme]-L-cysteine + [acceptor protein]-L-lysine = [E2 ubiquitin-conjugating enzyme]-L-cysteine + N(6)-ubiquitinyl-[acceptor protein]-L-lysine.</text>
        <dbReference type="EC" id="2.3.2.26"/>
    </reaction>
</comment>
<keyword evidence="10" id="KW-1185">Reference proteome</keyword>